<dbReference type="AlphaFoldDB" id="A0A024EHL7"/>
<evidence type="ECO:0000313" key="4">
    <source>
        <dbReference type="Proteomes" id="UP000026913"/>
    </source>
</evidence>
<dbReference type="SUPFAM" id="SSF117782">
    <property type="entry name" value="YbjQ-like"/>
    <property type="match status" value="1"/>
</dbReference>
<dbReference type="HOGENOM" id="CLU_117144_3_2_6"/>
<accession>A0A024EHL7</accession>
<dbReference type="Pfam" id="PF01906">
    <property type="entry name" value="YbjQ_1"/>
    <property type="match status" value="1"/>
</dbReference>
<evidence type="ECO:0000256" key="2">
    <source>
        <dbReference type="HAMAP-Rule" id="MF_00338"/>
    </source>
</evidence>
<dbReference type="PANTHER" id="PTHR34068:SF1">
    <property type="entry name" value="UPF0145 PROTEIN YBJQ"/>
    <property type="match status" value="1"/>
</dbReference>
<dbReference type="InterPro" id="IPR002765">
    <property type="entry name" value="UPF0145_YbjQ-like"/>
</dbReference>
<dbReference type="InterPro" id="IPR035439">
    <property type="entry name" value="UPF0145_dom_sf"/>
</dbReference>
<dbReference type="EMBL" id="CP005960">
    <property type="protein sequence ID" value="AHZ72444.1"/>
    <property type="molecule type" value="Genomic_DNA"/>
</dbReference>
<dbReference type="HAMAP" id="MF_00338">
    <property type="entry name" value="UPF0145"/>
    <property type="match status" value="1"/>
</dbReference>
<proteinExistence type="inferred from homology"/>
<dbReference type="OrthoDB" id="9796448at2"/>
<dbReference type="KEGG" id="pman:OU5_5365"/>
<evidence type="ECO:0000256" key="1">
    <source>
        <dbReference type="ARBA" id="ARBA00010751"/>
    </source>
</evidence>
<dbReference type="Proteomes" id="UP000026913">
    <property type="component" value="Chromosome"/>
</dbReference>
<evidence type="ECO:0000313" key="3">
    <source>
        <dbReference type="EMBL" id="AHZ72444.1"/>
    </source>
</evidence>
<name>A0A024EHL7_9PSED</name>
<reference evidence="3 4" key="1">
    <citation type="journal article" date="2012" name="J. Bacteriol.">
        <title>Genome sequence of cold-adapted Pseudomonas mandelii strain JR-1.</title>
        <authorList>
            <person name="Jang S.H."/>
            <person name="Kim J."/>
            <person name="Kim J."/>
            <person name="Hong S."/>
            <person name="Lee C."/>
        </authorList>
    </citation>
    <scope>NUCLEOTIDE SEQUENCE [LARGE SCALE GENOMIC DNA]</scope>
    <source>
        <strain evidence="3 4">JR-1</strain>
    </source>
</reference>
<gene>
    <name evidence="3" type="ORF">OU5_5365</name>
</gene>
<dbReference type="Gene3D" id="3.30.110.70">
    <property type="entry name" value="Hypothetical protein apc22750. Chain B"/>
    <property type="match status" value="1"/>
</dbReference>
<comment type="similarity">
    <text evidence="1 2">Belongs to the UPF0145 family.</text>
</comment>
<dbReference type="RefSeq" id="WP_010456586.1">
    <property type="nucleotide sequence ID" value="NZ_CP005960.1"/>
</dbReference>
<protein>
    <recommendedName>
        <fullName evidence="2">UPF0145 protein OU5_5365</fullName>
    </recommendedName>
</protein>
<sequence>MITTTTHAIEGRQITAYLDIVSAESVQGVNVIRDVFAGMRDFFGGRSQTLERALKEARIQATDEIKERARALQADAVVGLDFEISMPAGKGGMVVVFVTGTAVKLR</sequence>
<organism evidence="3 4">
    <name type="scientific">Pseudomonas mandelii JR-1</name>
    <dbReference type="NCBI Taxonomy" id="1147786"/>
    <lineage>
        <taxon>Bacteria</taxon>
        <taxon>Pseudomonadati</taxon>
        <taxon>Pseudomonadota</taxon>
        <taxon>Gammaproteobacteria</taxon>
        <taxon>Pseudomonadales</taxon>
        <taxon>Pseudomonadaceae</taxon>
        <taxon>Pseudomonas</taxon>
    </lineage>
</organism>
<dbReference type="PANTHER" id="PTHR34068">
    <property type="entry name" value="UPF0145 PROTEIN YBJQ"/>
    <property type="match status" value="1"/>
</dbReference>